<dbReference type="SUPFAM" id="SSF55729">
    <property type="entry name" value="Acyl-CoA N-acyltransferases (Nat)"/>
    <property type="match status" value="1"/>
</dbReference>
<protein>
    <submittedName>
        <fullName evidence="4">GNAT family acetyltransferase</fullName>
    </submittedName>
</protein>
<dbReference type="Pfam" id="PF00583">
    <property type="entry name" value="Acetyltransf_1"/>
    <property type="match status" value="1"/>
</dbReference>
<evidence type="ECO:0000259" key="3">
    <source>
        <dbReference type="PROSITE" id="PS51186"/>
    </source>
</evidence>
<dbReference type="Proteomes" id="UP000095463">
    <property type="component" value="Unassembled WGS sequence"/>
</dbReference>
<gene>
    <name evidence="4" type="ORF">VW23_001280</name>
</gene>
<comment type="caution">
    <text evidence="4">The sequence shown here is derived from an EMBL/GenBank/DDBJ whole genome shotgun (WGS) entry which is preliminary data.</text>
</comment>
<keyword evidence="2" id="KW-0012">Acyltransferase</keyword>
<organism evidence="4 5">
    <name type="scientific">Devosia insulae DS-56</name>
    <dbReference type="NCBI Taxonomy" id="1116389"/>
    <lineage>
        <taxon>Bacteria</taxon>
        <taxon>Pseudomonadati</taxon>
        <taxon>Pseudomonadota</taxon>
        <taxon>Alphaproteobacteria</taxon>
        <taxon>Hyphomicrobiales</taxon>
        <taxon>Devosiaceae</taxon>
        <taxon>Devosia</taxon>
    </lineage>
</organism>
<dbReference type="PANTHER" id="PTHR43877">
    <property type="entry name" value="AMINOALKYLPHOSPHONATE N-ACETYLTRANSFERASE-RELATED-RELATED"/>
    <property type="match status" value="1"/>
</dbReference>
<feature type="domain" description="N-acetyltransferase" evidence="3">
    <location>
        <begin position="1"/>
        <end position="138"/>
    </location>
</feature>
<dbReference type="EMBL" id="LAJE02000190">
    <property type="protein sequence ID" value="OEO30699.1"/>
    <property type="molecule type" value="Genomic_DNA"/>
</dbReference>
<proteinExistence type="predicted"/>
<dbReference type="PROSITE" id="PS51186">
    <property type="entry name" value="GNAT"/>
    <property type="match status" value="1"/>
</dbReference>
<dbReference type="InterPro" id="IPR016181">
    <property type="entry name" value="Acyl_CoA_acyltransferase"/>
</dbReference>
<dbReference type="GO" id="GO:0016747">
    <property type="term" value="F:acyltransferase activity, transferring groups other than amino-acyl groups"/>
    <property type="evidence" value="ECO:0007669"/>
    <property type="project" value="InterPro"/>
</dbReference>
<dbReference type="InterPro" id="IPR000182">
    <property type="entry name" value="GNAT_dom"/>
</dbReference>
<dbReference type="InterPro" id="IPR050832">
    <property type="entry name" value="Bact_Acetyltransf"/>
</dbReference>
<dbReference type="NCBIfam" id="NF002959">
    <property type="entry name" value="PRK03624.1"/>
    <property type="match status" value="1"/>
</dbReference>
<evidence type="ECO:0000313" key="4">
    <source>
        <dbReference type="EMBL" id="OEO30699.1"/>
    </source>
</evidence>
<dbReference type="Gene3D" id="3.40.630.30">
    <property type="match status" value="1"/>
</dbReference>
<evidence type="ECO:0000256" key="2">
    <source>
        <dbReference type="ARBA" id="ARBA00023315"/>
    </source>
</evidence>
<dbReference type="OrthoDB" id="1821130at2"/>
<evidence type="ECO:0000313" key="5">
    <source>
        <dbReference type="Proteomes" id="UP000095463"/>
    </source>
</evidence>
<keyword evidence="1" id="KW-0808">Transferase</keyword>
<name>A0A1E5XQ54_9HYPH</name>
<keyword evidence="5" id="KW-1185">Reference proteome</keyword>
<dbReference type="AlphaFoldDB" id="A0A1E5XQ54"/>
<evidence type="ECO:0000256" key="1">
    <source>
        <dbReference type="ARBA" id="ARBA00022679"/>
    </source>
</evidence>
<reference evidence="4 5" key="1">
    <citation type="journal article" date="2015" name="Genome Announc.">
        <title>Genome Assemblies of Three Soil-Associated Devosia species: D. insulae, D. limi, and D. soli.</title>
        <authorList>
            <person name="Hassan Y.I."/>
            <person name="Lepp D."/>
            <person name="Zhou T."/>
        </authorList>
    </citation>
    <scope>NUCLEOTIDE SEQUENCE [LARGE SCALE GENOMIC DNA]</scope>
    <source>
        <strain evidence="4 5">DS-56</strain>
    </source>
</reference>
<dbReference type="PANTHER" id="PTHR43877:SF2">
    <property type="entry name" value="AMINOALKYLPHOSPHONATE N-ACETYLTRANSFERASE-RELATED"/>
    <property type="match status" value="1"/>
</dbReference>
<dbReference type="CDD" id="cd04301">
    <property type="entry name" value="NAT_SF"/>
    <property type="match status" value="1"/>
</dbReference>
<sequence>MQIRPFERRDTNAVVALWQARGLTRPWNDPLKDLQRKLAVQPELFLVGERDGELIATAMGGYDGHRGSVYYLATAAAHAGNGYGAALLAELERRLAAMGCPKINLLVRGENEGVLKFYDRLGYERHDSLSLGRRLIED</sequence>
<accession>A0A1E5XQ54</accession>
<dbReference type="RefSeq" id="WP_069910098.1">
    <property type="nucleotide sequence ID" value="NZ_LAJE02000190.1"/>
</dbReference>